<dbReference type="InterPro" id="IPR036291">
    <property type="entry name" value="NAD(P)-bd_dom_sf"/>
</dbReference>
<feature type="domain" description="Pyrroline-5-carboxylate reductase catalytic N-terminal" evidence="2">
    <location>
        <begin position="4"/>
        <end position="93"/>
    </location>
</feature>
<dbReference type="InterPro" id="IPR028939">
    <property type="entry name" value="P5C_Rdtase_cat_N"/>
</dbReference>
<dbReference type="PANTHER" id="PTHR14239:SF10">
    <property type="entry name" value="REDUCTASE"/>
    <property type="match status" value="1"/>
</dbReference>
<dbReference type="PANTHER" id="PTHR14239">
    <property type="entry name" value="DUDULIN-RELATED"/>
    <property type="match status" value="1"/>
</dbReference>
<name>A0ABY4L3X8_THEAE</name>
<evidence type="ECO:0000256" key="1">
    <source>
        <dbReference type="ARBA" id="ARBA00023002"/>
    </source>
</evidence>
<gene>
    <name evidence="3" type="ORF">FOF52_16470</name>
</gene>
<dbReference type="RefSeq" id="WP_248590847.1">
    <property type="nucleotide sequence ID" value="NZ_BAABEB010000007.1"/>
</dbReference>
<dbReference type="EMBL" id="CP051627">
    <property type="protein sequence ID" value="UPT22361.1"/>
    <property type="molecule type" value="Genomic_DNA"/>
</dbReference>
<keyword evidence="1" id="KW-0560">Oxidoreductase</keyword>
<dbReference type="SUPFAM" id="SSF51735">
    <property type="entry name" value="NAD(P)-binding Rossmann-fold domains"/>
    <property type="match status" value="1"/>
</dbReference>
<reference evidence="3 4" key="1">
    <citation type="submission" date="2020-04" db="EMBL/GenBank/DDBJ databases">
        <title>Thermobifida alba genome sequencing and assembly.</title>
        <authorList>
            <person name="Luzics S."/>
            <person name="Horvath B."/>
            <person name="Nagy I."/>
            <person name="Toth A."/>
            <person name="Nagy I."/>
            <person name="Kukolya J."/>
        </authorList>
    </citation>
    <scope>NUCLEOTIDE SEQUENCE [LARGE SCALE GENOMIC DNA]</scope>
    <source>
        <strain evidence="3 4">DSM 43795</strain>
    </source>
</reference>
<sequence length="215" mass="22162">MTGITIIGTGSMGRAIGTRAVAAGSRIQILDRDRTKARELAEQLGGDILTGTVGDTPDGDIVVLALPFEAAKEVVVSYGDALSGRTVVDITNPVDVSTFDSLVVPPDTSAAETIAGLAADGAAVVKAFNTTFAATLAEGKVAGQPLDVFIAGDSAGARKAVADLVNAMGLHPIDVGPLRRARELEGFQFLMMTLQADPAKQDFNWNTGVKILTPA</sequence>
<dbReference type="Pfam" id="PF03807">
    <property type="entry name" value="F420_oxidored"/>
    <property type="match status" value="1"/>
</dbReference>
<evidence type="ECO:0000313" key="4">
    <source>
        <dbReference type="Proteomes" id="UP000832041"/>
    </source>
</evidence>
<dbReference type="Gene3D" id="3.40.50.720">
    <property type="entry name" value="NAD(P)-binding Rossmann-like Domain"/>
    <property type="match status" value="1"/>
</dbReference>
<evidence type="ECO:0000313" key="3">
    <source>
        <dbReference type="EMBL" id="UPT22361.1"/>
    </source>
</evidence>
<proteinExistence type="predicted"/>
<protein>
    <submittedName>
        <fullName evidence="3">NADPH-dependent F420 reductase</fullName>
    </submittedName>
</protein>
<evidence type="ECO:0000259" key="2">
    <source>
        <dbReference type="Pfam" id="PF03807"/>
    </source>
</evidence>
<keyword evidence="4" id="KW-1185">Reference proteome</keyword>
<dbReference type="InterPro" id="IPR051267">
    <property type="entry name" value="STEAP_metalloreductase"/>
</dbReference>
<dbReference type="Proteomes" id="UP000832041">
    <property type="component" value="Chromosome"/>
</dbReference>
<accession>A0ABY4L3X8</accession>
<organism evidence="3 4">
    <name type="scientific">Thermobifida alba</name>
    <name type="common">Thermomonospora alba</name>
    <dbReference type="NCBI Taxonomy" id="53522"/>
    <lineage>
        <taxon>Bacteria</taxon>
        <taxon>Bacillati</taxon>
        <taxon>Actinomycetota</taxon>
        <taxon>Actinomycetes</taxon>
        <taxon>Streptosporangiales</taxon>
        <taxon>Nocardiopsidaceae</taxon>
        <taxon>Thermobifida</taxon>
    </lineage>
</organism>